<feature type="chain" id="PRO_5012128769" description="Exostosin GT47 domain-containing protein" evidence="1">
    <location>
        <begin position="24"/>
        <end position="427"/>
    </location>
</feature>
<proteinExistence type="predicted"/>
<sequence>MITECRKRLLVLLCLYVMAASNTEKLNLGQVVAGKDILVLYHFLSPDVISLENFLYFLNSTILKNPEHCDYIFFVPIADIELPPLPPPSKYVALPGNDGCNSTWAACGTSLKEDEKLRDLISIYKYIFLVDSEVRGPFIPPSIKWIDSGLFPMVEALPSNRTALVGSIITCQGSEHPTASSAPKSGYGIPYVSTHSAILTQAAFQLVLEGGLFDCKHPPHDGVLNDGDTNGARSAESRHQYDLDASVAVLRSGWGIDCLMIRYQGIDWLDDQHWGCNAKMVPTVEFGYDGIHLNPYEVVFVPVNNLLVQQGHMPALEAQKYELWLSNTEKKGRNVGGNQYKREMPRYTLPKILEKLAHDKECFDYVFYLSRNKDLCDGPKSLLKHQNTSDLDLVWEHFVYFGQFEPRQYRFNCTMNYQQYAGFRIPQ</sequence>
<gene>
    <name evidence="2" type="ORF">CEUSTIGMA_g12508.t1</name>
</gene>
<comment type="caution">
    <text evidence="2">The sequence shown here is derived from an EMBL/GenBank/DDBJ whole genome shotgun (WGS) entry which is preliminary data.</text>
</comment>
<keyword evidence="3" id="KW-1185">Reference proteome</keyword>
<dbReference type="EMBL" id="BEGY01000149">
    <property type="protein sequence ID" value="GAX85088.1"/>
    <property type="molecule type" value="Genomic_DNA"/>
</dbReference>
<feature type="signal peptide" evidence="1">
    <location>
        <begin position="1"/>
        <end position="23"/>
    </location>
</feature>
<evidence type="ECO:0008006" key="4">
    <source>
        <dbReference type="Google" id="ProtNLM"/>
    </source>
</evidence>
<accession>A0A250XPV1</accession>
<evidence type="ECO:0000313" key="2">
    <source>
        <dbReference type="EMBL" id="GAX85088.1"/>
    </source>
</evidence>
<name>A0A250XPV1_9CHLO</name>
<keyword evidence="1" id="KW-0732">Signal</keyword>
<dbReference type="Proteomes" id="UP000232323">
    <property type="component" value="Unassembled WGS sequence"/>
</dbReference>
<protein>
    <recommendedName>
        <fullName evidence="4">Exostosin GT47 domain-containing protein</fullName>
    </recommendedName>
</protein>
<organism evidence="2 3">
    <name type="scientific">Chlamydomonas eustigma</name>
    <dbReference type="NCBI Taxonomy" id="1157962"/>
    <lineage>
        <taxon>Eukaryota</taxon>
        <taxon>Viridiplantae</taxon>
        <taxon>Chlorophyta</taxon>
        <taxon>core chlorophytes</taxon>
        <taxon>Chlorophyceae</taxon>
        <taxon>CS clade</taxon>
        <taxon>Chlamydomonadales</taxon>
        <taxon>Chlamydomonadaceae</taxon>
        <taxon>Chlamydomonas</taxon>
    </lineage>
</organism>
<dbReference type="AlphaFoldDB" id="A0A250XPV1"/>
<evidence type="ECO:0000313" key="3">
    <source>
        <dbReference type="Proteomes" id="UP000232323"/>
    </source>
</evidence>
<evidence type="ECO:0000256" key="1">
    <source>
        <dbReference type="SAM" id="SignalP"/>
    </source>
</evidence>
<dbReference type="OrthoDB" id="526941at2759"/>
<dbReference type="STRING" id="1157962.A0A250XPV1"/>
<reference evidence="2 3" key="1">
    <citation type="submission" date="2017-08" db="EMBL/GenBank/DDBJ databases">
        <title>Acidophilic green algal genome provides insights into adaptation to an acidic environment.</title>
        <authorList>
            <person name="Hirooka S."/>
            <person name="Hirose Y."/>
            <person name="Kanesaki Y."/>
            <person name="Higuchi S."/>
            <person name="Fujiwara T."/>
            <person name="Onuma R."/>
            <person name="Era A."/>
            <person name="Ohbayashi R."/>
            <person name="Uzuka A."/>
            <person name="Nozaki H."/>
            <person name="Yoshikawa H."/>
            <person name="Miyagishima S.Y."/>
        </authorList>
    </citation>
    <scope>NUCLEOTIDE SEQUENCE [LARGE SCALE GENOMIC DNA]</scope>
    <source>
        <strain evidence="2 3">NIES-2499</strain>
    </source>
</reference>